<sequence length="276" mass="31787">MHAAFAEPAVSKTITLPRNGRRTQDLDLKHAMPHVCFSEESQQVNVNSQLARAGFTASSRELNYAECLCQGKLHLPTQLQQKKLRWIGKKWLMKTTMTQIADAMSFDQERTVRQFWKNLTINDAVTNIALSWKSLSEQALNGVWLPLWPDVVQTFKGFTKDEELREIVLLSKKIREDPGFKEVAEEDVDELLQNMDDPLTTEEALELAEMTKTHEEEEEAEDEPHRDNDPDVERATEHIDSLYRLSSTYSHLLDRKIANQKQKSIISYSQPHSHSL</sequence>
<feature type="region of interest" description="Disordered" evidence="1">
    <location>
        <begin position="209"/>
        <end position="233"/>
    </location>
</feature>
<reference evidence="2" key="1">
    <citation type="journal article" date="2021" name="Sci. Adv.">
        <title>The American lobster genome reveals insights on longevity, neural, and immune adaptations.</title>
        <authorList>
            <person name="Polinski J.M."/>
            <person name="Zimin A.V."/>
            <person name="Clark K.F."/>
            <person name="Kohn A.B."/>
            <person name="Sadowski N."/>
            <person name="Timp W."/>
            <person name="Ptitsyn A."/>
            <person name="Khanna P."/>
            <person name="Romanova D.Y."/>
            <person name="Williams P."/>
            <person name="Greenwood S.J."/>
            <person name="Moroz L.L."/>
            <person name="Walt D.R."/>
            <person name="Bodnar A.G."/>
        </authorList>
    </citation>
    <scope>NUCLEOTIDE SEQUENCE</scope>
    <source>
        <strain evidence="2">GMGI-L3</strain>
    </source>
</reference>
<proteinExistence type="predicted"/>
<protein>
    <submittedName>
        <fullName evidence="2">Tigger transposable element-derived protein 1-like 115</fullName>
    </submittedName>
</protein>
<comment type="caution">
    <text evidence="2">The sequence shown here is derived from an EMBL/GenBank/DDBJ whole genome shotgun (WGS) entry which is preliminary data.</text>
</comment>
<feature type="compositionally biased region" description="Basic and acidic residues" evidence="1">
    <location>
        <begin position="223"/>
        <end position="233"/>
    </location>
</feature>
<evidence type="ECO:0000256" key="1">
    <source>
        <dbReference type="SAM" id="MobiDB-lite"/>
    </source>
</evidence>
<dbReference type="EMBL" id="JAHLQT010011632">
    <property type="protein sequence ID" value="KAG7172040.1"/>
    <property type="molecule type" value="Genomic_DNA"/>
</dbReference>
<dbReference type="Proteomes" id="UP000747542">
    <property type="component" value="Unassembled WGS sequence"/>
</dbReference>
<name>A0A8J5N2N3_HOMAM</name>
<evidence type="ECO:0000313" key="3">
    <source>
        <dbReference type="Proteomes" id="UP000747542"/>
    </source>
</evidence>
<gene>
    <name evidence="2" type="primary">TIGD1-L115</name>
    <name evidence="2" type="ORF">Hamer_G001016</name>
</gene>
<accession>A0A8J5N2N3</accession>
<keyword evidence="3" id="KW-1185">Reference proteome</keyword>
<dbReference type="AlphaFoldDB" id="A0A8J5N2N3"/>
<feature type="non-terminal residue" evidence="2">
    <location>
        <position position="276"/>
    </location>
</feature>
<evidence type="ECO:0000313" key="2">
    <source>
        <dbReference type="EMBL" id="KAG7172040.1"/>
    </source>
</evidence>
<organism evidence="2 3">
    <name type="scientific">Homarus americanus</name>
    <name type="common">American lobster</name>
    <dbReference type="NCBI Taxonomy" id="6706"/>
    <lineage>
        <taxon>Eukaryota</taxon>
        <taxon>Metazoa</taxon>
        <taxon>Ecdysozoa</taxon>
        <taxon>Arthropoda</taxon>
        <taxon>Crustacea</taxon>
        <taxon>Multicrustacea</taxon>
        <taxon>Malacostraca</taxon>
        <taxon>Eumalacostraca</taxon>
        <taxon>Eucarida</taxon>
        <taxon>Decapoda</taxon>
        <taxon>Pleocyemata</taxon>
        <taxon>Astacidea</taxon>
        <taxon>Nephropoidea</taxon>
        <taxon>Nephropidae</taxon>
        <taxon>Homarus</taxon>
    </lineage>
</organism>